<protein>
    <submittedName>
        <fullName evidence="2">Uncharacterized protein</fullName>
    </submittedName>
</protein>
<dbReference type="Proteomes" id="UP000826573">
    <property type="component" value="Unassembled WGS sequence"/>
</dbReference>
<name>A0A9P8HE18_9HYPO</name>
<dbReference type="AlphaFoldDB" id="A0A9P8HE18"/>
<feature type="compositionally biased region" description="Polar residues" evidence="1">
    <location>
        <begin position="70"/>
        <end position="96"/>
    </location>
</feature>
<feature type="region of interest" description="Disordered" evidence="1">
    <location>
        <begin position="58"/>
        <end position="120"/>
    </location>
</feature>
<evidence type="ECO:0000313" key="3">
    <source>
        <dbReference type="Proteomes" id="UP000826573"/>
    </source>
</evidence>
<evidence type="ECO:0000313" key="2">
    <source>
        <dbReference type="EMBL" id="KAH0526003.1"/>
    </source>
</evidence>
<dbReference type="EMBL" id="JAIMJC010000004">
    <property type="protein sequence ID" value="KAH0526003.1"/>
    <property type="molecule type" value="Genomic_DNA"/>
</dbReference>
<evidence type="ECO:0000256" key="1">
    <source>
        <dbReference type="SAM" id="MobiDB-lite"/>
    </source>
</evidence>
<gene>
    <name evidence="2" type="ORF">TsFJ059_009387</name>
</gene>
<comment type="caution">
    <text evidence="2">The sequence shown here is derived from an EMBL/GenBank/DDBJ whole genome shotgun (WGS) entry which is preliminary data.</text>
</comment>
<keyword evidence="3" id="KW-1185">Reference proteome</keyword>
<feature type="compositionally biased region" description="Basic and acidic residues" evidence="1">
    <location>
        <begin position="102"/>
        <end position="120"/>
    </location>
</feature>
<sequence length="120" mass="13349">MPLFYCCGLVFRPRSCLLPLQPQKLCQCWGEVLARRYASQSFLLFLSKLGVARMTTTSSSHISSHGGGSQNVQTGDGPQYNNNAGGHQFNHNNFYGTNMKDPAVEEAEKLQKEKEESYGN</sequence>
<reference evidence="2 3" key="1">
    <citation type="submission" date="2021-08" db="EMBL/GenBank/DDBJ databases">
        <title>The highly contiguous genome resource for Trichoderma semiorbis FJ059, a fungal antagonistic to plant pathogens.</title>
        <authorList>
            <person name="Liu T."/>
        </authorList>
    </citation>
    <scope>NUCLEOTIDE SEQUENCE [LARGE SCALE GENOMIC DNA]</scope>
    <source>
        <strain evidence="2 3">FJ059</strain>
    </source>
</reference>
<proteinExistence type="predicted"/>
<accession>A0A9P8HE18</accession>
<organism evidence="2 3">
    <name type="scientific">Trichoderma semiorbis</name>
    <dbReference type="NCBI Taxonomy" id="1491008"/>
    <lineage>
        <taxon>Eukaryota</taxon>
        <taxon>Fungi</taxon>
        <taxon>Dikarya</taxon>
        <taxon>Ascomycota</taxon>
        <taxon>Pezizomycotina</taxon>
        <taxon>Sordariomycetes</taxon>
        <taxon>Hypocreomycetidae</taxon>
        <taxon>Hypocreales</taxon>
        <taxon>Hypocreaceae</taxon>
        <taxon>Trichoderma</taxon>
    </lineage>
</organism>